<dbReference type="InterPro" id="IPR051315">
    <property type="entry name" value="Bact_Chemotaxis_CheA"/>
</dbReference>
<feature type="domain" description="HPt" evidence="16">
    <location>
        <begin position="1"/>
        <end position="106"/>
    </location>
</feature>
<dbReference type="Pfam" id="PF02895">
    <property type="entry name" value="H-kinase_dim"/>
    <property type="match status" value="1"/>
</dbReference>
<feature type="domain" description="CheW-like" evidence="15">
    <location>
        <begin position="595"/>
        <end position="730"/>
    </location>
</feature>
<dbReference type="SMART" id="SM00073">
    <property type="entry name" value="HPT"/>
    <property type="match status" value="1"/>
</dbReference>
<evidence type="ECO:0000313" key="18">
    <source>
        <dbReference type="Proteomes" id="UP000000466"/>
    </source>
</evidence>
<dbReference type="SUPFAM" id="SSF47226">
    <property type="entry name" value="Histidine-containing phosphotransfer domain, HPT domain"/>
    <property type="match status" value="1"/>
</dbReference>
<evidence type="ECO:0000313" key="17">
    <source>
        <dbReference type="EMBL" id="AFU97317.1"/>
    </source>
</evidence>
<feature type="compositionally biased region" description="Polar residues" evidence="13">
    <location>
        <begin position="325"/>
        <end position="348"/>
    </location>
</feature>
<dbReference type="SMART" id="SM00260">
    <property type="entry name" value="CheW"/>
    <property type="match status" value="1"/>
</dbReference>
<feature type="domain" description="Histidine kinase" evidence="14">
    <location>
        <begin position="379"/>
        <end position="593"/>
    </location>
</feature>
<dbReference type="Gene3D" id="1.10.287.560">
    <property type="entry name" value="Histidine kinase CheA-like, homodimeric domain"/>
    <property type="match status" value="1"/>
</dbReference>
<dbReference type="eggNOG" id="COG0643">
    <property type="taxonomic scope" value="Bacteria"/>
</dbReference>
<dbReference type="Gene3D" id="3.30.565.10">
    <property type="entry name" value="Histidine kinase-like ATPase, C-terminal domain"/>
    <property type="match status" value="1"/>
</dbReference>
<dbReference type="InterPro" id="IPR003594">
    <property type="entry name" value="HATPase_dom"/>
</dbReference>
<dbReference type="GO" id="GO:0006935">
    <property type="term" value="P:chemotaxis"/>
    <property type="evidence" value="ECO:0007669"/>
    <property type="project" value="UniProtKB-KW"/>
</dbReference>
<keyword evidence="6" id="KW-0808">Transferase</keyword>
<dbReference type="InterPro" id="IPR002545">
    <property type="entry name" value="CheW-lke_dom"/>
</dbReference>
<keyword evidence="4" id="KW-0145">Chemotaxis</keyword>
<dbReference type="KEGG" id="saga:M5M_00400"/>
<dbReference type="PANTHER" id="PTHR43395:SF10">
    <property type="entry name" value="CHEMOTAXIS PROTEIN CHEA"/>
    <property type="match status" value="1"/>
</dbReference>
<dbReference type="Pfam" id="PF01627">
    <property type="entry name" value="Hpt"/>
    <property type="match status" value="1"/>
</dbReference>
<dbReference type="InterPro" id="IPR036641">
    <property type="entry name" value="HPT_dom_sf"/>
</dbReference>
<keyword evidence="7" id="KW-0547">Nucleotide-binding</keyword>
<dbReference type="InterPro" id="IPR008207">
    <property type="entry name" value="Sig_transdc_His_kin_Hpt_dom"/>
</dbReference>
<dbReference type="SUPFAM" id="SSF47384">
    <property type="entry name" value="Homodimeric domain of signal transducing histidine kinase"/>
    <property type="match status" value="1"/>
</dbReference>
<dbReference type="SMART" id="SM01231">
    <property type="entry name" value="H-kinase_dim"/>
    <property type="match status" value="1"/>
</dbReference>
<dbReference type="Pfam" id="PF02518">
    <property type="entry name" value="HATPase_c"/>
    <property type="match status" value="1"/>
</dbReference>
<dbReference type="InterPro" id="IPR036890">
    <property type="entry name" value="HATPase_C_sf"/>
</dbReference>
<dbReference type="PANTHER" id="PTHR43395">
    <property type="entry name" value="SENSOR HISTIDINE KINASE CHEA"/>
    <property type="match status" value="1"/>
</dbReference>
<evidence type="ECO:0000256" key="12">
    <source>
        <dbReference type="PROSITE-ProRule" id="PRU00110"/>
    </source>
</evidence>
<dbReference type="RefSeq" id="WP_015045490.1">
    <property type="nucleotide sequence ID" value="NC_018868.3"/>
</dbReference>
<keyword evidence="9" id="KW-0067">ATP-binding</keyword>
<dbReference type="PRINTS" id="PR00344">
    <property type="entry name" value="BCTRLSENSOR"/>
</dbReference>
<dbReference type="Gene3D" id="2.30.30.40">
    <property type="entry name" value="SH3 Domains"/>
    <property type="match status" value="1"/>
</dbReference>
<keyword evidence="5 12" id="KW-0597">Phosphoprotein</keyword>
<organism evidence="17 18">
    <name type="scientific">Simiduia agarivorans (strain DSM 21679 / JCM 13881 / BCRC 17597 / SA1)</name>
    <dbReference type="NCBI Taxonomy" id="1117647"/>
    <lineage>
        <taxon>Bacteria</taxon>
        <taxon>Pseudomonadati</taxon>
        <taxon>Pseudomonadota</taxon>
        <taxon>Gammaproteobacteria</taxon>
        <taxon>Cellvibrionales</taxon>
        <taxon>Cellvibrionaceae</taxon>
        <taxon>Simiduia</taxon>
    </lineage>
</organism>
<comment type="function">
    <text evidence="11">Involved in the transmission of sensory signals from the chemoreceptors to the flagellar motors. CheA is autophosphorylated; it can transfer its phosphate group to either CheB or CheY.</text>
</comment>
<evidence type="ECO:0000256" key="1">
    <source>
        <dbReference type="ARBA" id="ARBA00000085"/>
    </source>
</evidence>
<evidence type="ECO:0000256" key="2">
    <source>
        <dbReference type="ARBA" id="ARBA00012438"/>
    </source>
</evidence>
<dbReference type="Proteomes" id="UP000000466">
    <property type="component" value="Chromosome"/>
</dbReference>
<dbReference type="FunFam" id="3.30.565.10:FF:000016">
    <property type="entry name" value="Chemotaxis protein CheA, putative"/>
    <property type="match status" value="1"/>
</dbReference>
<dbReference type="PROSITE" id="PS50894">
    <property type="entry name" value="HPT"/>
    <property type="match status" value="1"/>
</dbReference>
<dbReference type="STRING" id="1117647.M5M_00400"/>
<feature type="compositionally biased region" description="Polar residues" evidence="13">
    <location>
        <begin position="287"/>
        <end position="301"/>
    </location>
</feature>
<dbReference type="EC" id="2.7.13.3" evidence="2"/>
<evidence type="ECO:0000256" key="8">
    <source>
        <dbReference type="ARBA" id="ARBA00022777"/>
    </source>
</evidence>
<reference evidence="17 18" key="1">
    <citation type="journal article" date="2013" name="Genome Announc.">
        <title>Complete genome sequence of Simiduia agarivorans SA1(T), a marine bacterium able to degrade a variety of polysaccharides.</title>
        <authorList>
            <person name="Lin S.Y."/>
            <person name="Shieh W.Y."/>
            <person name="Chen J.S."/>
            <person name="Tang S.L."/>
        </authorList>
    </citation>
    <scope>NUCLEOTIDE SEQUENCE [LARGE SCALE GENOMIC DNA]</scope>
    <source>
        <strain evidence="18">DSM 21679 / JCM 13881 / BCRC 17597 / SA1</strain>
    </source>
</reference>
<dbReference type="GO" id="GO:0005524">
    <property type="term" value="F:ATP binding"/>
    <property type="evidence" value="ECO:0007669"/>
    <property type="project" value="UniProtKB-KW"/>
</dbReference>
<dbReference type="CDD" id="cd16916">
    <property type="entry name" value="HATPase_CheA-like"/>
    <property type="match status" value="1"/>
</dbReference>
<keyword evidence="8 17" id="KW-0418">Kinase</keyword>
<dbReference type="GO" id="GO:0000155">
    <property type="term" value="F:phosphorelay sensor kinase activity"/>
    <property type="evidence" value="ECO:0007669"/>
    <property type="project" value="InterPro"/>
</dbReference>
<feature type="modified residue" description="Phosphohistidine" evidence="12">
    <location>
        <position position="49"/>
    </location>
</feature>
<evidence type="ECO:0000256" key="11">
    <source>
        <dbReference type="ARBA" id="ARBA00035100"/>
    </source>
</evidence>
<evidence type="ECO:0000256" key="7">
    <source>
        <dbReference type="ARBA" id="ARBA00022741"/>
    </source>
</evidence>
<evidence type="ECO:0000256" key="3">
    <source>
        <dbReference type="ARBA" id="ARBA00021495"/>
    </source>
</evidence>
<evidence type="ECO:0000256" key="13">
    <source>
        <dbReference type="SAM" id="MobiDB-lite"/>
    </source>
</evidence>
<dbReference type="InterPro" id="IPR037006">
    <property type="entry name" value="CheA-like_homodim_sf"/>
</dbReference>
<dbReference type="HOGENOM" id="CLU_000650_3_6_6"/>
<evidence type="ECO:0000256" key="5">
    <source>
        <dbReference type="ARBA" id="ARBA00022553"/>
    </source>
</evidence>
<dbReference type="InterPro" id="IPR036097">
    <property type="entry name" value="HisK_dim/P_sf"/>
</dbReference>
<proteinExistence type="predicted"/>
<protein>
    <recommendedName>
        <fullName evidence="3">Chemotaxis protein CheA</fullName>
        <ecNumber evidence="2">2.7.13.3</ecNumber>
    </recommendedName>
</protein>
<dbReference type="SUPFAM" id="SSF55874">
    <property type="entry name" value="ATPase domain of HSP90 chaperone/DNA topoisomerase II/histidine kinase"/>
    <property type="match status" value="1"/>
</dbReference>
<comment type="catalytic activity">
    <reaction evidence="1">
        <text>ATP + protein L-histidine = ADP + protein N-phospho-L-histidine.</text>
        <dbReference type="EC" id="2.7.13.3"/>
    </reaction>
</comment>
<dbReference type="CDD" id="cd00088">
    <property type="entry name" value="HPT"/>
    <property type="match status" value="1"/>
</dbReference>
<evidence type="ECO:0000259" key="15">
    <source>
        <dbReference type="PROSITE" id="PS50851"/>
    </source>
</evidence>
<dbReference type="InterPro" id="IPR005467">
    <property type="entry name" value="His_kinase_dom"/>
</dbReference>
<name>K4KTM2_SIMAS</name>
<dbReference type="Gene3D" id="1.20.120.160">
    <property type="entry name" value="HPT domain"/>
    <property type="match status" value="1"/>
</dbReference>
<dbReference type="SMART" id="SM00387">
    <property type="entry name" value="HATPase_c"/>
    <property type="match status" value="1"/>
</dbReference>
<evidence type="ECO:0000256" key="10">
    <source>
        <dbReference type="ARBA" id="ARBA00023012"/>
    </source>
</evidence>
<dbReference type="CDD" id="cd00731">
    <property type="entry name" value="CheA_reg"/>
    <property type="match status" value="1"/>
</dbReference>
<evidence type="ECO:0000259" key="14">
    <source>
        <dbReference type="PROSITE" id="PS50109"/>
    </source>
</evidence>
<dbReference type="InterPro" id="IPR036061">
    <property type="entry name" value="CheW-like_dom_sf"/>
</dbReference>
<accession>K4KTM2</accession>
<dbReference type="PROSITE" id="PS50851">
    <property type="entry name" value="CHEW"/>
    <property type="match status" value="1"/>
</dbReference>
<evidence type="ECO:0000256" key="9">
    <source>
        <dbReference type="ARBA" id="ARBA00022840"/>
    </source>
</evidence>
<evidence type="ECO:0000256" key="4">
    <source>
        <dbReference type="ARBA" id="ARBA00022500"/>
    </source>
</evidence>
<evidence type="ECO:0000256" key="6">
    <source>
        <dbReference type="ARBA" id="ARBA00022679"/>
    </source>
</evidence>
<dbReference type="eggNOG" id="COG2198">
    <property type="taxonomic scope" value="Bacteria"/>
</dbReference>
<dbReference type="InterPro" id="IPR004358">
    <property type="entry name" value="Sig_transdc_His_kin-like_C"/>
</dbReference>
<sequence>MSIDLSQFHQIFFDESLEGLDAMEQALLDVVKNGNASDSVINTIFRAAHSIKGGGGTFGFSDIAELTHHLETVLDQVRSHQRDLSDEVVEVAFQSCDILRRMIAGHQQKQPVPFEQYQGLHDSLVQLAEAGVSPSTIVAPKDTVTETVMDPVGHKEFAGAGAGADGTAVKSAPGERGGYAGGNQRWFIRFCPQPDILLTGNEPSRIFRELATLAKLDVRADSSRLPAFGQLEPDECFLSWKLCLEGDVSEAQIEEVFEWVSDSCELDIKPVSQVTVNTQAPVAGQATERNTLTESAPTENNAVADDALPDTHQGDNAITKPDTASGVQVTTASISSGEPTASQSTSIRVSTDRVDDLINLVGELVITQSMLNDMSRELENERFERLISGLQQLTQQTRDLQESVMRIRMLPISFVFNRFPRMLHDLSAKMGKRIRLDITGEQTELDKTVMERIGDPLVHLIRNAVDHGIEPAEIRLASDKPAEGVISLRAFHQGGNIVIEVKDDGAGIQLDRVRSRAVEKNLLAPNQTLTQAEAIELLFHPGFSTAEAVSEVSGRGVGMDVVRANIHELGGSIAVESEPGKGSRFRIQLPLTLAIVDGQLLGVAGDVYVAPLLNIVESVQVRRSGLRKAAANQCFYTLRDENIPVVSLEAIFGFNPQALVSENVLIVVVEAAGQKLALLVDELLGQQQVVIKSLSKNYRKVDGLAGATILGDGRVALILDVPGLYKLYQKGIGRRGLYAVA</sequence>
<dbReference type="AlphaFoldDB" id="K4KTM2"/>
<dbReference type="FunFam" id="2.30.30.40:FF:000048">
    <property type="entry name" value="Chemotaxis protein CheA, putative"/>
    <property type="match status" value="1"/>
</dbReference>
<gene>
    <name evidence="17" type="ordered locus">M5M_00400</name>
</gene>
<dbReference type="Pfam" id="PF01584">
    <property type="entry name" value="CheW"/>
    <property type="match status" value="1"/>
</dbReference>
<dbReference type="GO" id="GO:0005737">
    <property type="term" value="C:cytoplasm"/>
    <property type="evidence" value="ECO:0007669"/>
    <property type="project" value="InterPro"/>
</dbReference>
<dbReference type="EMBL" id="CP003746">
    <property type="protein sequence ID" value="AFU97317.1"/>
    <property type="molecule type" value="Genomic_DNA"/>
</dbReference>
<dbReference type="PROSITE" id="PS50109">
    <property type="entry name" value="HIS_KIN"/>
    <property type="match status" value="1"/>
</dbReference>
<feature type="region of interest" description="Disordered" evidence="13">
    <location>
        <begin position="287"/>
        <end position="348"/>
    </location>
</feature>
<keyword evidence="10" id="KW-0902">Two-component regulatory system</keyword>
<dbReference type="SUPFAM" id="SSF50341">
    <property type="entry name" value="CheW-like"/>
    <property type="match status" value="1"/>
</dbReference>
<dbReference type="OrthoDB" id="9803176at2"/>
<evidence type="ECO:0000259" key="16">
    <source>
        <dbReference type="PROSITE" id="PS50894"/>
    </source>
</evidence>
<keyword evidence="18" id="KW-1185">Reference proteome</keyword>
<dbReference type="InterPro" id="IPR004105">
    <property type="entry name" value="CheA-like_dim"/>
</dbReference>